<evidence type="ECO:0000313" key="5">
    <source>
        <dbReference type="Proteomes" id="UP001164965"/>
    </source>
</evidence>
<evidence type="ECO:0000256" key="1">
    <source>
        <dbReference type="SAM" id="MobiDB-lite"/>
    </source>
</evidence>
<dbReference type="InterPro" id="IPR011041">
    <property type="entry name" value="Quinoprot_gluc/sorb_DH_b-prop"/>
</dbReference>
<feature type="chain" id="PRO_5046683101" evidence="2">
    <location>
        <begin position="29"/>
        <end position="398"/>
    </location>
</feature>
<name>A0ABY6NXG6_9NOCA</name>
<dbReference type="InterPro" id="IPR011042">
    <property type="entry name" value="6-blade_b-propeller_TolB-like"/>
</dbReference>
<dbReference type="EMBL" id="CP110615">
    <property type="protein sequence ID" value="UZJ24077.1"/>
    <property type="molecule type" value="Genomic_DNA"/>
</dbReference>
<dbReference type="PANTHER" id="PTHR19328:SF13">
    <property type="entry name" value="HIPL1 PROTEIN"/>
    <property type="match status" value="1"/>
</dbReference>
<evidence type="ECO:0000256" key="2">
    <source>
        <dbReference type="SAM" id="SignalP"/>
    </source>
</evidence>
<organism evidence="4 5">
    <name type="scientific">Rhodococcus antarcticus</name>
    <dbReference type="NCBI Taxonomy" id="2987751"/>
    <lineage>
        <taxon>Bacteria</taxon>
        <taxon>Bacillati</taxon>
        <taxon>Actinomycetota</taxon>
        <taxon>Actinomycetes</taxon>
        <taxon>Mycobacteriales</taxon>
        <taxon>Nocardiaceae</taxon>
        <taxon>Rhodococcus</taxon>
    </lineage>
</organism>
<reference evidence="4" key="1">
    <citation type="submission" date="2022-10" db="EMBL/GenBank/DDBJ databases">
        <title>Rhodococcus sp.75.</title>
        <authorList>
            <person name="Sun M."/>
        </authorList>
    </citation>
    <scope>NUCLEOTIDE SEQUENCE</scope>
    <source>
        <strain evidence="4">75</strain>
    </source>
</reference>
<sequence length="398" mass="40639">MRRARRATPLLAAALALAACSSSPSARGASDVPTVSAATSGATSGTAAPALDVQTVVGGLQNPWDLGFLPDGGVLVTERPGRVQLLRDGAATQVSMDLGDVFARGESGLMGLLVHPDFATTRQFSTCQSHTEGGQPVDVRVVTWTLAADGTTATGPTPLLTGLPLNPSGRHSGCRIGLDPAGNLMVSTGDTADPSAPQDLSSLGGKTLRADLATGAPLPGAPFPQSPYVWSYGHRNLQGIAVRPGTDQVFTAEHGPDVDDEVNLDVAGGNYGWDPGQGGTVTSYDESVPMTDTTRFPDAVPAVWSSGDPTVAVSGAGFVSGPQWGALDGSFVVAALKGQQLLAMQLDTAGALTGVVVPPELDGTHGRLRSVHQGPDGALWLTTDNGDDDAVLRVVPRT</sequence>
<dbReference type="RefSeq" id="WP_265382184.1">
    <property type="nucleotide sequence ID" value="NZ_CP110615.1"/>
</dbReference>
<accession>A0ABY6NXG6</accession>
<dbReference type="Pfam" id="PF07995">
    <property type="entry name" value="GSDH"/>
    <property type="match status" value="1"/>
</dbReference>
<dbReference type="SUPFAM" id="SSF50952">
    <property type="entry name" value="Soluble quinoprotein glucose dehydrogenase"/>
    <property type="match status" value="1"/>
</dbReference>
<feature type="domain" description="Glucose/Sorbosone dehydrogenase" evidence="3">
    <location>
        <begin position="60"/>
        <end position="388"/>
    </location>
</feature>
<dbReference type="InterPro" id="IPR012938">
    <property type="entry name" value="Glc/Sorbosone_DH"/>
</dbReference>
<dbReference type="PROSITE" id="PS51257">
    <property type="entry name" value="PROKAR_LIPOPROTEIN"/>
    <property type="match status" value="1"/>
</dbReference>
<evidence type="ECO:0000313" key="4">
    <source>
        <dbReference type="EMBL" id="UZJ24077.1"/>
    </source>
</evidence>
<evidence type="ECO:0000259" key="3">
    <source>
        <dbReference type="Pfam" id="PF07995"/>
    </source>
</evidence>
<protein>
    <submittedName>
        <fullName evidence="4">PQQ-dependent sugar dehydrogenase</fullName>
    </submittedName>
</protein>
<feature type="signal peptide" evidence="2">
    <location>
        <begin position="1"/>
        <end position="28"/>
    </location>
</feature>
<dbReference type="Proteomes" id="UP001164965">
    <property type="component" value="Chromosome"/>
</dbReference>
<proteinExistence type="predicted"/>
<gene>
    <name evidence="4" type="ORF">RHODO2019_12975</name>
</gene>
<dbReference type="PANTHER" id="PTHR19328">
    <property type="entry name" value="HEDGEHOG-INTERACTING PROTEIN"/>
    <property type="match status" value="1"/>
</dbReference>
<keyword evidence="2" id="KW-0732">Signal</keyword>
<feature type="region of interest" description="Disordered" evidence="1">
    <location>
        <begin position="23"/>
        <end position="44"/>
    </location>
</feature>
<dbReference type="Gene3D" id="2.120.10.30">
    <property type="entry name" value="TolB, C-terminal domain"/>
    <property type="match status" value="1"/>
</dbReference>
<keyword evidence="5" id="KW-1185">Reference proteome</keyword>